<feature type="signal peptide" evidence="2">
    <location>
        <begin position="1"/>
        <end position="20"/>
    </location>
</feature>
<feature type="chain" id="PRO_5031166464" evidence="2">
    <location>
        <begin position="21"/>
        <end position="354"/>
    </location>
</feature>
<protein>
    <submittedName>
        <fullName evidence="4">Sugar lactone lactonase YvrE</fullName>
    </submittedName>
</protein>
<gene>
    <name evidence="4" type="ORF">BJ964_004490</name>
</gene>
<keyword evidence="1" id="KW-1133">Transmembrane helix</keyword>
<dbReference type="Gene3D" id="2.120.10.30">
    <property type="entry name" value="TolB, C-terminal domain"/>
    <property type="match status" value="1"/>
</dbReference>
<dbReference type="SUPFAM" id="SSF63829">
    <property type="entry name" value="Calcium-dependent phosphotriesterase"/>
    <property type="match status" value="1"/>
</dbReference>
<keyword evidence="1" id="KW-0812">Transmembrane</keyword>
<dbReference type="RefSeq" id="WP_188122520.1">
    <property type="nucleotide sequence ID" value="NZ_BOMP01000080.1"/>
</dbReference>
<dbReference type="Pfam" id="PF25021">
    <property type="entry name" value="TEN_NHL"/>
    <property type="match status" value="1"/>
</dbReference>
<dbReference type="AlphaFoldDB" id="A0A7W7HGY5"/>
<dbReference type="Gene3D" id="2.40.10.500">
    <property type="match status" value="1"/>
</dbReference>
<keyword evidence="1" id="KW-0472">Membrane</keyword>
<dbReference type="EMBL" id="JACHNC010000001">
    <property type="protein sequence ID" value="MBB4750329.1"/>
    <property type="molecule type" value="Genomic_DNA"/>
</dbReference>
<name>A0A7W7HGY5_9ACTN</name>
<dbReference type="PANTHER" id="PTHR46388">
    <property type="entry name" value="NHL REPEAT-CONTAINING PROTEIN 2"/>
    <property type="match status" value="1"/>
</dbReference>
<evidence type="ECO:0000313" key="4">
    <source>
        <dbReference type="EMBL" id="MBB4750329.1"/>
    </source>
</evidence>
<reference evidence="4 5" key="1">
    <citation type="submission" date="2020-08" db="EMBL/GenBank/DDBJ databases">
        <title>Sequencing the genomes of 1000 actinobacteria strains.</title>
        <authorList>
            <person name="Klenk H.-P."/>
        </authorList>
    </citation>
    <scope>NUCLEOTIDE SEQUENCE [LARGE SCALE GENOMIC DNA]</scope>
    <source>
        <strain evidence="4 5">DSM 43150</strain>
    </source>
</reference>
<proteinExistence type="predicted"/>
<accession>A0A7W7HGY5</accession>
<evidence type="ECO:0000256" key="1">
    <source>
        <dbReference type="SAM" id="Phobius"/>
    </source>
</evidence>
<feature type="domain" description="Teneurin NHL" evidence="3">
    <location>
        <begin position="36"/>
        <end position="76"/>
    </location>
</feature>
<sequence>MRSARFGTAVTCLLAVMAMAAAPGTLIPVAGTGETGFGGDGGQATAARFAAPSGVAVSGDGILYIADTGNHRVRAVAPGGLVSTVAGDGGAEAHRGPVPPGTAGTSIALGTPTALAAGPDGTVYIADNAAARVYALGRDRTITIRADLGGRDISALAATADGGLYVADRRGDEILFCAADGTVRPVLGPSDRIRAPVGLAVDVLDDLWIAADRLYRLRSGTLYVVTESSPGRWEDAEAVLSPSAGEPPSAVAARGGFVYAGFGGRVLRLGPTRLAETLPGPPGDGPAPLAVAPDRTLYLADTAGARVLAVESPEPPADQDEPTPVWVWPFLLLTGMAMMAVIVGAIRHRDAPPL</sequence>
<evidence type="ECO:0000259" key="3">
    <source>
        <dbReference type="Pfam" id="PF25021"/>
    </source>
</evidence>
<dbReference type="PANTHER" id="PTHR46388:SF2">
    <property type="entry name" value="NHL REPEAT-CONTAINING PROTEIN 2"/>
    <property type="match status" value="1"/>
</dbReference>
<evidence type="ECO:0000313" key="5">
    <source>
        <dbReference type="Proteomes" id="UP000590511"/>
    </source>
</evidence>
<dbReference type="InterPro" id="IPR056822">
    <property type="entry name" value="TEN_NHL"/>
</dbReference>
<feature type="transmembrane region" description="Helical" evidence="1">
    <location>
        <begin position="326"/>
        <end position="346"/>
    </location>
</feature>
<organism evidence="4 5">
    <name type="scientific">Actinoplanes lobatus</name>
    <dbReference type="NCBI Taxonomy" id="113568"/>
    <lineage>
        <taxon>Bacteria</taxon>
        <taxon>Bacillati</taxon>
        <taxon>Actinomycetota</taxon>
        <taxon>Actinomycetes</taxon>
        <taxon>Micromonosporales</taxon>
        <taxon>Micromonosporaceae</taxon>
        <taxon>Actinoplanes</taxon>
    </lineage>
</organism>
<comment type="caution">
    <text evidence="4">The sequence shown here is derived from an EMBL/GenBank/DDBJ whole genome shotgun (WGS) entry which is preliminary data.</text>
</comment>
<dbReference type="InterPro" id="IPR011042">
    <property type="entry name" value="6-blade_b-propeller_TolB-like"/>
</dbReference>
<evidence type="ECO:0000256" key="2">
    <source>
        <dbReference type="SAM" id="SignalP"/>
    </source>
</evidence>
<keyword evidence="2" id="KW-0732">Signal</keyword>
<dbReference type="Proteomes" id="UP000590511">
    <property type="component" value="Unassembled WGS sequence"/>
</dbReference>